<evidence type="ECO:0000313" key="3">
    <source>
        <dbReference type="Proteomes" id="UP001345691"/>
    </source>
</evidence>
<protein>
    <submittedName>
        <fullName evidence="2">Uncharacterized protein</fullName>
    </submittedName>
</protein>
<feature type="compositionally biased region" description="Polar residues" evidence="1">
    <location>
        <begin position="173"/>
        <end position="183"/>
    </location>
</feature>
<evidence type="ECO:0000256" key="1">
    <source>
        <dbReference type="SAM" id="MobiDB-lite"/>
    </source>
</evidence>
<accession>A0ABR0JPX6</accession>
<sequence length="490" mass="53096">METPTKTKRHPNMQEFSYAFEQNSTPVTSSPSDIGSHIPSIIDPSLGDANAYQYVTDIPNSSEADPPADSHLEDPISMFHDSKLVDLMRSVIGQGEEMPASTQLDPHGPPIPVDDPEEFIRDCLNTNIVIPDGLAHLYPGKKSISFEELSQEDTTGSTKTKAMTPKAAITPGRASNDQRSSVKTSPRSAATRRPSTSPPTMPPPSKKRAQDDDDGLFLSSPVMPPPAKRVRPSIEQLFANRTPFDEEALLASFNTQQDRQSYQIIPVGSLSAYFRDAKAQASFKWLNRGLDDPEPPASQLYRQTGYDFPVPALSGVLTMKNNQMQPMNNPGIASFGGPGANLFQQHFDPQQAQGFPIMQNEQLGVQQPRTPVMQPPQTPIMQSVPTPATPRSGPGLRFTSAQVQSRSSTPTPESRRVLSPTNSNTQAHDGSSNATIATNTTSSPSVNAAHVEANAAATLHALGADVIDFDPDFSNVAIDFDFDFDSVAWT</sequence>
<name>A0ABR0JPX6_9EURO</name>
<keyword evidence="3" id="KW-1185">Reference proteome</keyword>
<proteinExistence type="predicted"/>
<feature type="compositionally biased region" description="Low complexity" evidence="1">
    <location>
        <begin position="431"/>
        <end position="441"/>
    </location>
</feature>
<reference evidence="2 3" key="1">
    <citation type="submission" date="2023-08" db="EMBL/GenBank/DDBJ databases">
        <title>Black Yeasts Isolated from many extreme environments.</title>
        <authorList>
            <person name="Coleine C."/>
            <person name="Stajich J.E."/>
            <person name="Selbmann L."/>
        </authorList>
    </citation>
    <scope>NUCLEOTIDE SEQUENCE [LARGE SCALE GENOMIC DNA]</scope>
    <source>
        <strain evidence="2 3">CCFEE 6328</strain>
    </source>
</reference>
<feature type="compositionally biased region" description="Low complexity" evidence="1">
    <location>
        <begin position="184"/>
        <end position="195"/>
    </location>
</feature>
<feature type="compositionally biased region" description="Polar residues" evidence="1">
    <location>
        <begin position="419"/>
        <end position="430"/>
    </location>
</feature>
<organism evidence="2 3">
    <name type="scientific">Exophiala sideris</name>
    <dbReference type="NCBI Taxonomy" id="1016849"/>
    <lineage>
        <taxon>Eukaryota</taxon>
        <taxon>Fungi</taxon>
        <taxon>Dikarya</taxon>
        <taxon>Ascomycota</taxon>
        <taxon>Pezizomycotina</taxon>
        <taxon>Eurotiomycetes</taxon>
        <taxon>Chaetothyriomycetidae</taxon>
        <taxon>Chaetothyriales</taxon>
        <taxon>Herpotrichiellaceae</taxon>
        <taxon>Exophiala</taxon>
    </lineage>
</organism>
<feature type="region of interest" description="Disordered" evidence="1">
    <location>
        <begin position="22"/>
        <end position="42"/>
    </location>
</feature>
<comment type="caution">
    <text evidence="2">The sequence shown here is derived from an EMBL/GenBank/DDBJ whole genome shotgun (WGS) entry which is preliminary data.</text>
</comment>
<feature type="compositionally biased region" description="Polar residues" evidence="1">
    <location>
        <begin position="22"/>
        <end position="33"/>
    </location>
</feature>
<feature type="compositionally biased region" description="Polar residues" evidence="1">
    <location>
        <begin position="152"/>
        <end position="161"/>
    </location>
</feature>
<feature type="region of interest" description="Disordered" evidence="1">
    <location>
        <begin position="148"/>
        <end position="229"/>
    </location>
</feature>
<feature type="region of interest" description="Disordered" evidence="1">
    <location>
        <begin position="368"/>
        <end position="441"/>
    </location>
</feature>
<evidence type="ECO:0000313" key="2">
    <source>
        <dbReference type="EMBL" id="KAK5068043.1"/>
    </source>
</evidence>
<dbReference type="EMBL" id="JAVRRF010000001">
    <property type="protein sequence ID" value="KAK5068043.1"/>
    <property type="molecule type" value="Genomic_DNA"/>
</dbReference>
<dbReference type="Proteomes" id="UP001345691">
    <property type="component" value="Unassembled WGS sequence"/>
</dbReference>
<gene>
    <name evidence="2" type="ORF">LTR69_000161</name>
</gene>